<keyword evidence="1" id="KW-1133">Transmembrane helix</keyword>
<keyword evidence="1" id="KW-0812">Transmembrane</keyword>
<dbReference type="RefSeq" id="XP_040735617.1">
    <property type="nucleotide sequence ID" value="XM_040879774.1"/>
</dbReference>
<dbReference type="AlphaFoldDB" id="A0A364L5V3"/>
<evidence type="ECO:0000313" key="3">
    <source>
        <dbReference type="Proteomes" id="UP000249363"/>
    </source>
</evidence>
<accession>A0A364L5V3</accession>
<dbReference type="EMBL" id="MIKG01000014">
    <property type="protein sequence ID" value="RAO71101.1"/>
    <property type="molecule type" value="Genomic_DNA"/>
</dbReference>
<reference evidence="2 3" key="1">
    <citation type="journal article" date="2017" name="Biotechnol. Biofuels">
        <title>Differential beta-glucosidase expression as a function of carbon source availability in Talaromyces amestolkiae: a genomic and proteomic approach.</title>
        <authorList>
            <person name="de Eugenio L.I."/>
            <person name="Mendez-Liter J.A."/>
            <person name="Nieto-Dominguez M."/>
            <person name="Alonso L."/>
            <person name="Gil-Munoz J."/>
            <person name="Barriuso J."/>
            <person name="Prieto A."/>
            <person name="Martinez M.J."/>
        </authorList>
    </citation>
    <scope>NUCLEOTIDE SEQUENCE [LARGE SCALE GENOMIC DNA]</scope>
    <source>
        <strain evidence="2 3">CIB</strain>
    </source>
</reference>
<dbReference type="Proteomes" id="UP000249363">
    <property type="component" value="Unassembled WGS sequence"/>
</dbReference>
<comment type="caution">
    <text evidence="2">The sequence shown here is derived from an EMBL/GenBank/DDBJ whole genome shotgun (WGS) entry which is preliminary data.</text>
</comment>
<evidence type="ECO:0000256" key="1">
    <source>
        <dbReference type="SAM" id="Phobius"/>
    </source>
</evidence>
<dbReference type="InterPro" id="IPR002523">
    <property type="entry name" value="MgTranspt_CorA/ZnTranspt_ZntB"/>
</dbReference>
<dbReference type="Gene3D" id="1.20.58.340">
    <property type="entry name" value="Magnesium transport protein CorA, transmembrane region"/>
    <property type="match status" value="1"/>
</dbReference>
<dbReference type="GeneID" id="63796329"/>
<keyword evidence="1" id="KW-0472">Membrane</keyword>
<name>A0A364L5V3_TALAM</name>
<organism evidence="2 3">
    <name type="scientific">Talaromyces amestolkiae</name>
    <dbReference type="NCBI Taxonomy" id="1196081"/>
    <lineage>
        <taxon>Eukaryota</taxon>
        <taxon>Fungi</taxon>
        <taxon>Dikarya</taxon>
        <taxon>Ascomycota</taxon>
        <taxon>Pezizomycotina</taxon>
        <taxon>Eurotiomycetes</taxon>
        <taxon>Eurotiomycetidae</taxon>
        <taxon>Eurotiales</taxon>
        <taxon>Trichocomaceae</taxon>
        <taxon>Talaromyces</taxon>
        <taxon>Talaromyces sect. Talaromyces</taxon>
    </lineage>
</organism>
<dbReference type="OrthoDB" id="5207033at2759"/>
<feature type="transmembrane region" description="Helical" evidence="1">
    <location>
        <begin position="349"/>
        <end position="370"/>
    </location>
</feature>
<feature type="transmembrane region" description="Helical" evidence="1">
    <location>
        <begin position="313"/>
        <end position="337"/>
    </location>
</feature>
<dbReference type="STRING" id="1196081.A0A364L5V3"/>
<protein>
    <submittedName>
        <fullName evidence="2">Uncharacterized protein</fullName>
    </submittedName>
</protein>
<dbReference type="GO" id="GO:0046873">
    <property type="term" value="F:metal ion transmembrane transporter activity"/>
    <property type="evidence" value="ECO:0007669"/>
    <property type="project" value="InterPro"/>
</dbReference>
<dbReference type="Pfam" id="PF01544">
    <property type="entry name" value="CorA"/>
    <property type="match status" value="1"/>
</dbReference>
<proteinExistence type="predicted"/>
<dbReference type="GO" id="GO:0016020">
    <property type="term" value="C:membrane"/>
    <property type="evidence" value="ECO:0007669"/>
    <property type="project" value="InterPro"/>
</dbReference>
<gene>
    <name evidence="2" type="ORF">BHQ10_007113</name>
</gene>
<keyword evidence="3" id="KW-1185">Reference proteome</keyword>
<sequence length="406" mass="47372">MANPHRSQAMPAWIVYYSSNNWGLKYVRDLKFGDLPKRCYIFLSVKSYPEKEADRVLILAHFNAPPVLASKMCTEINGYFGSRSSYNENDKLKSYSTWMRCLVKMILKEPAENGKDYKWYEMTLLSHWDELAGTHQILCIDTPEDFPEKLMKALSQPSSSQETQKHFMDPFSMHAQLLDQVVKLNDESVWAVRDPIREIEKRRPTAGPDFESMHEISRHTIHISEVLLVTIQNFESLREQQRYVHNESLYSEKGKMLLGKEYREQALEYLNFQIQMLKSLRERSVSNHSRLSSEVVVAYNRIAQQDNRAVSSIAFLTMTFLPAAFISSFFSTTFFSFGQDGLQVSNQMWLYWAVTIPSTLIIMIVWRLCLHTKAPLTYRNIKDFAKSRLKQKQNQKQEQLTEKAVV</sequence>
<evidence type="ECO:0000313" key="2">
    <source>
        <dbReference type="EMBL" id="RAO71101.1"/>
    </source>
</evidence>